<name>A0ABY6CSV9_9BACT</name>
<evidence type="ECO:0000256" key="4">
    <source>
        <dbReference type="ARBA" id="ARBA00022989"/>
    </source>
</evidence>
<dbReference type="Pfam" id="PF02743">
    <property type="entry name" value="dCache_1"/>
    <property type="match status" value="1"/>
</dbReference>
<sequence length="708" mass="80917">MSSIIFKRSTYIAVAIFSIILVSALVADLHFYNQERVEASVEIGYSSNKQIAHKLDSVLQNIVTVTHELGTVLETYDLNEDQLIGIIEEESFAFDFILGITVAYQPYKFDSTKALYAPYYDKRQRSLIDIADVYDYTDSTLSTALWYTQVVDSKKPKWSEPYFAHGAQQIVSDYGVPFFKTINGEKVVIGTVTLTIALESLNDALNSISIGTTGYSFLSSAKGTIIAHPTPKYILNVSLQDIGEAFDIQYISERILGEQKGYMEYNSPYTNTESFLFFETLPTTKWKCMVVFATNDLLGSPLDKGNKIVNISLASSLLILVWIALFIRISEPTNKKFWIMSTATSVLILANIAVIWTLNIKMGYASEQNSSIKVMNQTELFRFVLDENTRMLQLGYDPYITINTGIFIEEIAIRDSYSLSVRGRVWQKWPIGLDEEFDPDFHFVQESPIWGTRKTLISKISNEEIGENYYLWEFSTTIQLALKYSKYPFDSRDINIELAYPDFQDNIWLIPDLEGYKVLNPSAFPGINKNIYFPKSVLESTFFSFERLDFQTLFGNNAYQGDGDYPVMEFNVNLKRRFLNAFVINIIPIFVVASMIFLIFYSNSKKKDSNTGVSMMGVVQSCAGFFFVLLVAHIDLRRRLSTPEISYMETFYFTMYIMIGLLAINVVAFAQSKESKFLHYEDNLIVKLAYWPVLLGSWLIITLTTFYN</sequence>
<feature type="transmembrane region" description="Helical" evidence="6">
    <location>
        <begin position="308"/>
        <end position="325"/>
    </location>
</feature>
<dbReference type="InterPro" id="IPR033479">
    <property type="entry name" value="dCache_1"/>
</dbReference>
<keyword evidence="4 6" id="KW-1133">Transmembrane helix</keyword>
<feature type="transmembrane region" description="Helical" evidence="6">
    <location>
        <begin position="578"/>
        <end position="601"/>
    </location>
</feature>
<comment type="subcellular location">
    <subcellularLocation>
        <location evidence="1">Cell membrane</location>
        <topology evidence="1">Multi-pass membrane protein</topology>
    </subcellularLocation>
</comment>
<dbReference type="EMBL" id="CP106679">
    <property type="protein sequence ID" value="UXP33602.1"/>
    <property type="molecule type" value="Genomic_DNA"/>
</dbReference>
<evidence type="ECO:0000313" key="8">
    <source>
        <dbReference type="EMBL" id="UXP33602.1"/>
    </source>
</evidence>
<keyword evidence="2" id="KW-1003">Cell membrane</keyword>
<evidence type="ECO:0000256" key="5">
    <source>
        <dbReference type="ARBA" id="ARBA00023136"/>
    </source>
</evidence>
<feature type="transmembrane region" description="Helical" evidence="6">
    <location>
        <begin position="613"/>
        <end position="631"/>
    </location>
</feature>
<dbReference type="RefSeq" id="WP_262311031.1">
    <property type="nucleotide sequence ID" value="NZ_CP106679.1"/>
</dbReference>
<accession>A0ABY6CSV9</accession>
<dbReference type="Gene3D" id="3.30.450.20">
    <property type="entry name" value="PAS domain"/>
    <property type="match status" value="2"/>
</dbReference>
<keyword evidence="9" id="KW-1185">Reference proteome</keyword>
<proteinExistence type="predicted"/>
<evidence type="ECO:0000256" key="3">
    <source>
        <dbReference type="ARBA" id="ARBA00022692"/>
    </source>
</evidence>
<dbReference type="CDD" id="cd12913">
    <property type="entry name" value="PDC1_MCP_like"/>
    <property type="match status" value="1"/>
</dbReference>
<feature type="transmembrane region" description="Helical" evidence="6">
    <location>
        <begin position="337"/>
        <end position="358"/>
    </location>
</feature>
<feature type="transmembrane region" description="Helical" evidence="6">
    <location>
        <begin position="689"/>
        <end position="707"/>
    </location>
</feature>
<organism evidence="8 9">
    <name type="scientific">Reichenbachiella agarivorans</name>
    <dbReference type="NCBI Taxonomy" id="2979464"/>
    <lineage>
        <taxon>Bacteria</taxon>
        <taxon>Pseudomonadati</taxon>
        <taxon>Bacteroidota</taxon>
        <taxon>Cytophagia</taxon>
        <taxon>Cytophagales</taxon>
        <taxon>Reichenbachiellaceae</taxon>
        <taxon>Reichenbachiella</taxon>
    </lineage>
</organism>
<evidence type="ECO:0000259" key="7">
    <source>
        <dbReference type="Pfam" id="PF02743"/>
    </source>
</evidence>
<dbReference type="CDD" id="cd12912">
    <property type="entry name" value="PDC2_MCP_like"/>
    <property type="match status" value="1"/>
</dbReference>
<feature type="transmembrane region" description="Helical" evidence="6">
    <location>
        <begin position="651"/>
        <end position="669"/>
    </location>
</feature>
<reference evidence="8" key="1">
    <citation type="submission" date="2022-09" db="EMBL/GenBank/DDBJ databases">
        <title>Comparative genomics and taxonomic characterization of three novel marine species of genus Reichenbachiella exhibiting antioxidant and polysaccharide degradation activities.</title>
        <authorList>
            <person name="Muhammad N."/>
            <person name="Lee Y.-J."/>
            <person name="Ko J."/>
            <person name="Kim S.-G."/>
        </authorList>
    </citation>
    <scope>NUCLEOTIDE SEQUENCE</scope>
    <source>
        <strain evidence="8">BKB1-1</strain>
    </source>
</reference>
<protein>
    <submittedName>
        <fullName evidence="8">Cache domain-containing protein</fullName>
    </submittedName>
</protein>
<evidence type="ECO:0000256" key="1">
    <source>
        <dbReference type="ARBA" id="ARBA00004651"/>
    </source>
</evidence>
<keyword evidence="3 6" id="KW-0812">Transmembrane</keyword>
<feature type="domain" description="Cache" evidence="7">
    <location>
        <begin position="49"/>
        <end position="287"/>
    </location>
</feature>
<gene>
    <name evidence="8" type="ORF">N6H18_06495</name>
</gene>
<dbReference type="Proteomes" id="UP001065174">
    <property type="component" value="Chromosome"/>
</dbReference>
<evidence type="ECO:0000256" key="2">
    <source>
        <dbReference type="ARBA" id="ARBA00022475"/>
    </source>
</evidence>
<keyword evidence="5 6" id="KW-0472">Membrane</keyword>
<evidence type="ECO:0000256" key="6">
    <source>
        <dbReference type="SAM" id="Phobius"/>
    </source>
</evidence>
<feature type="transmembrane region" description="Helical" evidence="6">
    <location>
        <begin position="12"/>
        <end position="32"/>
    </location>
</feature>
<evidence type="ECO:0000313" key="9">
    <source>
        <dbReference type="Proteomes" id="UP001065174"/>
    </source>
</evidence>